<dbReference type="KEGG" id="cps:CPS_2632"/>
<gene>
    <name evidence="1" type="ordered locus">CPS_2632</name>
</gene>
<dbReference type="AlphaFoldDB" id="Q481C3"/>
<evidence type="ECO:0000313" key="2">
    <source>
        <dbReference type="Proteomes" id="UP000000547"/>
    </source>
</evidence>
<protein>
    <submittedName>
        <fullName evidence="1">Uncharacterized protein</fullName>
    </submittedName>
</protein>
<reference evidence="1" key="1">
    <citation type="journal article" date="2005" name="Proc. Natl. Acad. Sci. U.S.A.">
        <title>The psychrophilic lifestyle as revealed by the genome sequence of Colwellia psychrerythraea 34H through genomic and proteomic analyses.</title>
        <authorList>
            <person name="Methe B.A."/>
            <person name="Nelson K.E."/>
            <person name="Deming J.W."/>
            <person name="Momen B."/>
            <person name="Melamud E."/>
            <person name="Zhang X."/>
            <person name="Moult J."/>
            <person name="Madupu R."/>
            <person name="Nelson W.C."/>
            <person name="Dodson R.J."/>
            <person name="Brinkac L.M."/>
            <person name="Daugherty S.C."/>
            <person name="Durkin A.S."/>
            <person name="DeBoy R.T."/>
            <person name="Kolonay J.F."/>
            <person name="Sullivan S.A."/>
            <person name="Zhou L."/>
            <person name="Davidsen T.M."/>
            <person name="Wu M."/>
            <person name="Huston A.L."/>
            <person name="Lewis M."/>
            <person name="Weaver B."/>
            <person name="Weidman J.F."/>
            <person name="Khouri H."/>
            <person name="Utterback T.R."/>
            <person name="Feldblyum T.V."/>
            <person name="Fraser C.M."/>
        </authorList>
    </citation>
    <scope>NUCLEOTIDE SEQUENCE [LARGE SCALE GENOMIC DNA]</scope>
    <source>
        <strain evidence="1">34H</strain>
    </source>
</reference>
<accession>Q481C3</accession>
<name>Q481C3_COLP3</name>
<dbReference type="HOGENOM" id="CLU_3288004_0_0_6"/>
<organism evidence="1 2">
    <name type="scientific">Colwellia psychrerythraea (strain 34H / ATCC BAA-681)</name>
    <name type="common">Vibrio psychroerythus</name>
    <dbReference type="NCBI Taxonomy" id="167879"/>
    <lineage>
        <taxon>Bacteria</taxon>
        <taxon>Pseudomonadati</taxon>
        <taxon>Pseudomonadota</taxon>
        <taxon>Gammaproteobacteria</taxon>
        <taxon>Alteromonadales</taxon>
        <taxon>Colwelliaceae</taxon>
        <taxon>Colwellia</taxon>
    </lineage>
</organism>
<dbReference type="STRING" id="167879.CPS_2632"/>
<evidence type="ECO:0000313" key="1">
    <source>
        <dbReference type="EMBL" id="AAZ26271.1"/>
    </source>
</evidence>
<dbReference type="EMBL" id="CP000083">
    <property type="protein sequence ID" value="AAZ26271.1"/>
    <property type="molecule type" value="Genomic_DNA"/>
</dbReference>
<proteinExistence type="predicted"/>
<sequence length="40" mass="4271">MLKTNYFIILFRANTVNAINIKTTVIGSGTSTGPAELTAK</sequence>
<dbReference type="Proteomes" id="UP000000547">
    <property type="component" value="Chromosome"/>
</dbReference>